<dbReference type="Proteomes" id="UP000218113">
    <property type="component" value="Unassembled WGS sequence"/>
</dbReference>
<name>A0A2A4T7K0_9DELT</name>
<evidence type="ECO:0000313" key="1">
    <source>
        <dbReference type="EMBL" id="PCI29508.1"/>
    </source>
</evidence>
<gene>
    <name evidence="1" type="ORF">COB67_03890</name>
</gene>
<dbReference type="EMBL" id="NVSR01000013">
    <property type="protein sequence ID" value="PCI29508.1"/>
    <property type="molecule type" value="Genomic_DNA"/>
</dbReference>
<reference evidence="2" key="1">
    <citation type="submission" date="2017-08" db="EMBL/GenBank/DDBJ databases">
        <title>A dynamic microbial community with high functional redundancy inhabits the cold, oxic subseafloor aquifer.</title>
        <authorList>
            <person name="Tully B.J."/>
            <person name="Wheat C.G."/>
            <person name="Glazer B.T."/>
            <person name="Huber J.A."/>
        </authorList>
    </citation>
    <scope>NUCLEOTIDE SEQUENCE [LARGE SCALE GENOMIC DNA]</scope>
</reference>
<proteinExistence type="predicted"/>
<organism evidence="1 2">
    <name type="scientific">SAR324 cluster bacterium</name>
    <dbReference type="NCBI Taxonomy" id="2024889"/>
    <lineage>
        <taxon>Bacteria</taxon>
        <taxon>Deltaproteobacteria</taxon>
        <taxon>SAR324 cluster</taxon>
    </lineage>
</organism>
<evidence type="ECO:0000313" key="2">
    <source>
        <dbReference type="Proteomes" id="UP000218113"/>
    </source>
</evidence>
<comment type="caution">
    <text evidence="1">The sequence shown here is derived from an EMBL/GenBank/DDBJ whole genome shotgun (WGS) entry which is preliminary data.</text>
</comment>
<accession>A0A2A4T7K0</accession>
<sequence>MRKNTFLFGLIGLLLFGVAGCSGNVGYHPGIITQEVTGIVASESIDSEGAAFILVLQYNQTFLDSSQGRLKRVTAKIVHPDSSGHYRVRFDNGVSQLDLIFIKRQHLIASKSFSRTLGISSYEYHPLLRQDSHWEESFFFSLKPMLSEYITEERFFLPDSDQLFLGQWLNKSSEKTQN</sequence>
<protein>
    <submittedName>
        <fullName evidence="1">Uncharacterized protein</fullName>
    </submittedName>
</protein>
<dbReference type="PROSITE" id="PS51257">
    <property type="entry name" value="PROKAR_LIPOPROTEIN"/>
    <property type="match status" value="1"/>
</dbReference>
<dbReference type="AlphaFoldDB" id="A0A2A4T7K0"/>